<dbReference type="InterPro" id="IPR002394">
    <property type="entry name" value="Nicotinic_acetylcholine_rcpt"/>
</dbReference>
<dbReference type="GO" id="GO:0045211">
    <property type="term" value="C:postsynaptic membrane"/>
    <property type="evidence" value="ECO:0007669"/>
    <property type="project" value="UniProtKB-SubCell"/>
</dbReference>
<evidence type="ECO:0000256" key="4">
    <source>
        <dbReference type="ARBA" id="ARBA00022475"/>
    </source>
</evidence>
<evidence type="ECO:0000256" key="12">
    <source>
        <dbReference type="ARBA" id="ARBA00023180"/>
    </source>
</evidence>
<dbReference type="CDD" id="cd19051">
    <property type="entry name" value="LGIC_TM_cation"/>
    <property type="match status" value="1"/>
</dbReference>
<sequence length="610" mass="68037">MVHFLFIGSQQGPHEKLLLNNLLSTYNVLERPVANESEPLEVKFGLTLQQIIDVEWTDYNLRWNETDYGGVKDLRITPNKLWKPDVLMYNSADEGFDGTFQTNVVVKHNGSCLYVPPGIFKSTCKIDITWFPFDDQHCDMKFGSWTYDGNQLDLVLNSEDGGDLSDFITNGEWYLIGMPGKKKYDRLPVLPGTVRGCYLHDSNQEAYPLLLLQPHCSLCSDLFNGTAGFHSAAGLWRKINFRYMLLLYDALCVCTPVLCVTILLSLTVFLNLVAEKIPTTSDAVPLIGKLLAAVKDDIDALKKRKGQEQGRVTILLSLTVFLNLVAETLPQVSDAIPLLGTNRSLSDLPVLATSSVLPDDMCIICVYVIVVFARVTILLSQTVFSLLVAHVITQTSDAVPLIGTYFNCIMFMVASSVVLTVVVLNYHHRTADIHEMPQWIKSVFLQWLPWMLGMSRPGKKITRKTILMNSRMKELELKERSSKSLLANVLDIDDDFRSVSGATSTSAAGTTSNNASTMTTNLGPGFMRHATTIEDTAVPGSTGQRDLQNILRELQFITNRMKKADEEAEVISDWKFAAMVVDRFCLIIFTMFTIIATVAVLLSAPHIIVQ</sequence>
<dbReference type="PANTHER" id="PTHR18945">
    <property type="entry name" value="NEUROTRANSMITTER GATED ION CHANNEL"/>
    <property type="match status" value="1"/>
</dbReference>
<evidence type="ECO:0000256" key="15">
    <source>
        <dbReference type="ARBA" id="ARBA00023303"/>
    </source>
</evidence>
<accession>A0AAV8WBE5</accession>
<keyword evidence="5 17" id="KW-0812">Transmembrane</keyword>
<dbReference type="GO" id="GO:0004888">
    <property type="term" value="F:transmembrane signaling receptor activity"/>
    <property type="evidence" value="ECO:0007669"/>
    <property type="project" value="InterPro"/>
</dbReference>
<keyword evidence="15 17" id="KW-0407">Ion channel</keyword>
<evidence type="ECO:0000256" key="11">
    <source>
        <dbReference type="ARBA" id="ARBA00023170"/>
    </source>
</evidence>
<evidence type="ECO:0000256" key="3">
    <source>
        <dbReference type="ARBA" id="ARBA00022448"/>
    </source>
</evidence>
<keyword evidence="4" id="KW-1003">Cell membrane</keyword>
<keyword evidence="7" id="KW-0770">Synapse</keyword>
<dbReference type="Gene3D" id="1.20.58.390">
    <property type="entry name" value="Neurotransmitter-gated ion-channel transmembrane domain"/>
    <property type="match status" value="4"/>
</dbReference>
<dbReference type="SUPFAM" id="SSF90112">
    <property type="entry name" value="Neurotransmitter-gated ion-channel transmembrane pore"/>
    <property type="match status" value="3"/>
</dbReference>
<evidence type="ECO:0000256" key="6">
    <source>
        <dbReference type="ARBA" id="ARBA00022989"/>
    </source>
</evidence>
<dbReference type="GO" id="GO:0022848">
    <property type="term" value="F:acetylcholine-gated monoatomic cation-selective channel activity"/>
    <property type="evidence" value="ECO:0007669"/>
    <property type="project" value="InterPro"/>
</dbReference>
<dbReference type="PRINTS" id="PR00254">
    <property type="entry name" value="NICOTINICR"/>
</dbReference>
<protein>
    <submittedName>
        <fullName evidence="20">Uncharacterized protein</fullName>
    </submittedName>
</protein>
<keyword evidence="8 17" id="KW-0406">Ion transport</keyword>
<gene>
    <name evidence="20" type="ORF">NQ315_010135</name>
</gene>
<dbReference type="SUPFAM" id="SSF63712">
    <property type="entry name" value="Nicotinic receptor ligand binding domain-like"/>
    <property type="match status" value="1"/>
</dbReference>
<evidence type="ECO:0000256" key="13">
    <source>
        <dbReference type="ARBA" id="ARBA00023257"/>
    </source>
</evidence>
<feature type="transmembrane region" description="Helical" evidence="17">
    <location>
        <begin position="366"/>
        <end position="392"/>
    </location>
</feature>
<dbReference type="FunFam" id="2.70.170.10:FF:000016">
    <property type="entry name" value="Nicotinic acetylcholine receptor subunit"/>
    <property type="match status" value="1"/>
</dbReference>
<dbReference type="InterPro" id="IPR018000">
    <property type="entry name" value="Neurotransmitter_ion_chnl_CS"/>
</dbReference>
<dbReference type="PROSITE" id="PS00236">
    <property type="entry name" value="NEUROTR_ION_CHANNEL"/>
    <property type="match status" value="1"/>
</dbReference>
<dbReference type="Pfam" id="PF02931">
    <property type="entry name" value="Neur_chan_LBD"/>
    <property type="match status" value="1"/>
</dbReference>
<evidence type="ECO:0000256" key="16">
    <source>
        <dbReference type="ARBA" id="ARBA00034104"/>
    </source>
</evidence>
<keyword evidence="21" id="KW-1185">Reference proteome</keyword>
<dbReference type="EMBL" id="JANEYG010000004">
    <property type="protein sequence ID" value="KAJ8923556.1"/>
    <property type="molecule type" value="Genomic_DNA"/>
</dbReference>
<comment type="similarity">
    <text evidence="2">Belongs to the ligand-gated ion channel (TC 1.A.9) family. Acetylcholine receptor (TC 1.A.9.1) subfamily.</text>
</comment>
<keyword evidence="3 17" id="KW-0813">Transport</keyword>
<keyword evidence="9 17" id="KW-0472">Membrane</keyword>
<comment type="subcellular location">
    <subcellularLocation>
        <location evidence="16">Postsynaptic cell membrane</location>
        <topology evidence="16">Multi-pass membrane protein</topology>
    </subcellularLocation>
</comment>
<keyword evidence="10" id="KW-1015">Disulfide bond</keyword>
<feature type="domain" description="Neurotransmitter-gated ion-channel ligand-binding" evidence="18">
    <location>
        <begin position="16"/>
        <end position="184"/>
    </location>
</feature>
<dbReference type="InterPro" id="IPR036734">
    <property type="entry name" value="Neur_chan_lig-bd_sf"/>
</dbReference>
<evidence type="ECO:0000256" key="7">
    <source>
        <dbReference type="ARBA" id="ARBA00023018"/>
    </source>
</evidence>
<evidence type="ECO:0000313" key="20">
    <source>
        <dbReference type="EMBL" id="KAJ8923556.1"/>
    </source>
</evidence>
<dbReference type="PRINTS" id="PR00252">
    <property type="entry name" value="NRIONCHANNEL"/>
</dbReference>
<evidence type="ECO:0000256" key="1">
    <source>
        <dbReference type="ARBA" id="ARBA00003328"/>
    </source>
</evidence>
<dbReference type="FunFam" id="1.20.58.390:FF:000037">
    <property type="entry name" value="Nicotinic acetylcholine receptor subunit alpha6"/>
    <property type="match status" value="1"/>
</dbReference>
<dbReference type="InterPro" id="IPR006202">
    <property type="entry name" value="Neur_chan_lig-bd"/>
</dbReference>
<feature type="domain" description="Neurotransmitter-gated ion-channel transmembrane" evidence="19">
    <location>
        <begin position="375"/>
        <end position="600"/>
    </location>
</feature>
<dbReference type="Gene3D" id="2.70.170.10">
    <property type="entry name" value="Neurotransmitter-gated ion-channel ligand-binding domain"/>
    <property type="match status" value="1"/>
</dbReference>
<proteinExistence type="inferred from homology"/>
<keyword evidence="6 17" id="KW-1133">Transmembrane helix</keyword>
<dbReference type="InterPro" id="IPR006201">
    <property type="entry name" value="Neur_channel"/>
</dbReference>
<evidence type="ECO:0000259" key="19">
    <source>
        <dbReference type="Pfam" id="PF02932"/>
    </source>
</evidence>
<keyword evidence="12" id="KW-0325">Glycoprotein</keyword>
<dbReference type="Pfam" id="PF02932">
    <property type="entry name" value="Neur_chan_memb"/>
    <property type="match status" value="2"/>
</dbReference>
<dbReference type="CDD" id="cd18997">
    <property type="entry name" value="LGIC_ECD_nAChR"/>
    <property type="match status" value="1"/>
</dbReference>
<dbReference type="InterPro" id="IPR036719">
    <property type="entry name" value="Neuro-gated_channel_TM_sf"/>
</dbReference>
<evidence type="ECO:0000256" key="9">
    <source>
        <dbReference type="ARBA" id="ARBA00023136"/>
    </source>
</evidence>
<evidence type="ECO:0000256" key="5">
    <source>
        <dbReference type="ARBA" id="ARBA00022692"/>
    </source>
</evidence>
<evidence type="ECO:0000313" key="21">
    <source>
        <dbReference type="Proteomes" id="UP001159042"/>
    </source>
</evidence>
<comment type="function">
    <text evidence="1">After binding acetylcholine, the AChR responds by an extensive change in conformation that affects all subunits and leads to opening of an ion-conducting channel across the plasma membrane.</text>
</comment>
<dbReference type="InterPro" id="IPR006029">
    <property type="entry name" value="Neurotrans-gated_channel_TM"/>
</dbReference>
<evidence type="ECO:0000256" key="17">
    <source>
        <dbReference type="RuleBase" id="RU000687"/>
    </source>
</evidence>
<dbReference type="InterPro" id="IPR038050">
    <property type="entry name" value="Neuro_actylchol_rec"/>
</dbReference>
<keyword evidence="13" id="KW-0628">Postsynaptic cell membrane</keyword>
<feature type="transmembrane region" description="Helical" evidence="17">
    <location>
        <begin position="245"/>
        <end position="270"/>
    </location>
</feature>
<organism evidence="20 21">
    <name type="scientific">Exocentrus adspersus</name>
    <dbReference type="NCBI Taxonomy" id="1586481"/>
    <lineage>
        <taxon>Eukaryota</taxon>
        <taxon>Metazoa</taxon>
        <taxon>Ecdysozoa</taxon>
        <taxon>Arthropoda</taxon>
        <taxon>Hexapoda</taxon>
        <taxon>Insecta</taxon>
        <taxon>Pterygota</taxon>
        <taxon>Neoptera</taxon>
        <taxon>Endopterygota</taxon>
        <taxon>Coleoptera</taxon>
        <taxon>Polyphaga</taxon>
        <taxon>Cucujiformia</taxon>
        <taxon>Chrysomeloidea</taxon>
        <taxon>Cerambycidae</taxon>
        <taxon>Lamiinae</taxon>
        <taxon>Acanthocinini</taxon>
        <taxon>Exocentrus</taxon>
    </lineage>
</organism>
<evidence type="ECO:0000256" key="8">
    <source>
        <dbReference type="ARBA" id="ARBA00023065"/>
    </source>
</evidence>
<feature type="transmembrane region" description="Helical" evidence="17">
    <location>
        <begin position="584"/>
        <end position="608"/>
    </location>
</feature>
<evidence type="ECO:0000256" key="2">
    <source>
        <dbReference type="ARBA" id="ARBA00009237"/>
    </source>
</evidence>
<name>A0AAV8WBE5_9CUCU</name>
<evidence type="ECO:0000259" key="18">
    <source>
        <dbReference type="Pfam" id="PF02931"/>
    </source>
</evidence>
<dbReference type="AlphaFoldDB" id="A0AAV8WBE5"/>
<comment type="caution">
    <text evidence="20">The sequence shown here is derived from an EMBL/GenBank/DDBJ whole genome shotgun (WGS) entry which is preliminary data.</text>
</comment>
<keyword evidence="14" id="KW-1071">Ligand-gated ion channel</keyword>
<dbReference type="Proteomes" id="UP001159042">
    <property type="component" value="Unassembled WGS sequence"/>
</dbReference>
<feature type="domain" description="Neurotransmitter-gated ion-channel transmembrane" evidence="19">
    <location>
        <begin position="257"/>
        <end position="292"/>
    </location>
</feature>
<feature type="transmembrane region" description="Helical" evidence="17">
    <location>
        <begin position="404"/>
        <end position="426"/>
    </location>
</feature>
<keyword evidence="11" id="KW-0675">Receptor</keyword>
<evidence type="ECO:0000256" key="14">
    <source>
        <dbReference type="ARBA" id="ARBA00023286"/>
    </source>
</evidence>
<reference evidence="20 21" key="1">
    <citation type="journal article" date="2023" name="Insect Mol. Biol.">
        <title>Genome sequencing provides insights into the evolution of gene families encoding plant cell wall-degrading enzymes in longhorned beetles.</title>
        <authorList>
            <person name="Shin N.R."/>
            <person name="Okamura Y."/>
            <person name="Kirsch R."/>
            <person name="Pauchet Y."/>
        </authorList>
    </citation>
    <scope>NUCLEOTIDE SEQUENCE [LARGE SCALE GENOMIC DNA]</scope>
    <source>
        <strain evidence="20">EAD_L_NR</strain>
    </source>
</reference>
<evidence type="ECO:0000256" key="10">
    <source>
        <dbReference type="ARBA" id="ARBA00023157"/>
    </source>
</evidence>